<keyword evidence="9" id="KW-1185">Reference proteome</keyword>
<dbReference type="EMBL" id="PVEP01000001">
    <property type="protein sequence ID" value="PQV58466.1"/>
    <property type="molecule type" value="Genomic_DNA"/>
</dbReference>
<keyword evidence="5 6" id="KW-0472">Membrane</keyword>
<name>A0A2S8SCE2_9RHOB</name>
<protein>
    <submittedName>
        <fullName evidence="8">Drug/metabolite transporter (DMT)-like permease</fullName>
    </submittedName>
</protein>
<comment type="similarity">
    <text evidence="2">Belongs to the drug/metabolite transporter (DMT) superfamily. 10 TMS drug/metabolite exporter (DME) (TC 2.A.7.3) family.</text>
</comment>
<evidence type="ECO:0000256" key="1">
    <source>
        <dbReference type="ARBA" id="ARBA00004141"/>
    </source>
</evidence>
<dbReference type="AlphaFoldDB" id="A0A2S8SCE2"/>
<comment type="subcellular location">
    <subcellularLocation>
        <location evidence="1">Membrane</location>
        <topology evidence="1">Multi-pass membrane protein</topology>
    </subcellularLocation>
</comment>
<gene>
    <name evidence="8" type="ORF">LX70_00278</name>
</gene>
<evidence type="ECO:0000259" key="7">
    <source>
        <dbReference type="Pfam" id="PF00892"/>
    </source>
</evidence>
<feature type="transmembrane region" description="Helical" evidence="6">
    <location>
        <begin position="158"/>
        <end position="176"/>
    </location>
</feature>
<feature type="transmembrane region" description="Helical" evidence="6">
    <location>
        <begin position="248"/>
        <end position="268"/>
    </location>
</feature>
<feature type="transmembrane region" description="Helical" evidence="6">
    <location>
        <begin position="48"/>
        <end position="69"/>
    </location>
</feature>
<feature type="transmembrane region" description="Helical" evidence="6">
    <location>
        <begin position="134"/>
        <end position="152"/>
    </location>
</feature>
<feature type="transmembrane region" description="Helical" evidence="6">
    <location>
        <begin position="218"/>
        <end position="236"/>
    </location>
</feature>
<dbReference type="GO" id="GO:0016020">
    <property type="term" value="C:membrane"/>
    <property type="evidence" value="ECO:0007669"/>
    <property type="project" value="UniProtKB-SubCell"/>
</dbReference>
<feature type="transmembrane region" description="Helical" evidence="6">
    <location>
        <begin position="274"/>
        <end position="290"/>
    </location>
</feature>
<dbReference type="InterPro" id="IPR000620">
    <property type="entry name" value="EamA_dom"/>
</dbReference>
<evidence type="ECO:0000256" key="3">
    <source>
        <dbReference type="ARBA" id="ARBA00022692"/>
    </source>
</evidence>
<evidence type="ECO:0000256" key="4">
    <source>
        <dbReference type="ARBA" id="ARBA00022989"/>
    </source>
</evidence>
<proteinExistence type="inferred from homology"/>
<evidence type="ECO:0000313" key="9">
    <source>
        <dbReference type="Proteomes" id="UP000238338"/>
    </source>
</evidence>
<feature type="transmembrane region" description="Helical" evidence="6">
    <location>
        <begin position="107"/>
        <end position="125"/>
    </location>
</feature>
<feature type="domain" description="EamA" evidence="7">
    <location>
        <begin position="158"/>
        <end position="288"/>
    </location>
</feature>
<dbReference type="SUPFAM" id="SSF103481">
    <property type="entry name" value="Multidrug resistance efflux transporter EmrE"/>
    <property type="match status" value="2"/>
</dbReference>
<evidence type="ECO:0000256" key="6">
    <source>
        <dbReference type="SAM" id="Phobius"/>
    </source>
</evidence>
<dbReference type="RefSeq" id="WP_245884892.1">
    <property type="nucleotide sequence ID" value="NZ_PVEP01000001.1"/>
</dbReference>
<evidence type="ECO:0000256" key="2">
    <source>
        <dbReference type="ARBA" id="ARBA00009853"/>
    </source>
</evidence>
<evidence type="ECO:0000313" key="8">
    <source>
        <dbReference type="EMBL" id="PQV58466.1"/>
    </source>
</evidence>
<accession>A0A2S8SCE2</accession>
<comment type="caution">
    <text evidence="8">The sequence shown here is derived from an EMBL/GenBank/DDBJ whole genome shotgun (WGS) entry which is preliminary data.</text>
</comment>
<dbReference type="InterPro" id="IPR037185">
    <property type="entry name" value="EmrE-like"/>
</dbReference>
<dbReference type="PANTHER" id="PTHR22911:SF6">
    <property type="entry name" value="SOLUTE CARRIER FAMILY 35 MEMBER G1"/>
    <property type="match status" value="1"/>
</dbReference>
<dbReference type="Proteomes" id="UP000238338">
    <property type="component" value="Unassembled WGS sequence"/>
</dbReference>
<feature type="transmembrane region" description="Helical" evidence="6">
    <location>
        <begin position="81"/>
        <end position="101"/>
    </location>
</feature>
<evidence type="ECO:0000256" key="5">
    <source>
        <dbReference type="ARBA" id="ARBA00023136"/>
    </source>
</evidence>
<dbReference type="PANTHER" id="PTHR22911">
    <property type="entry name" value="ACYL-MALONYL CONDENSING ENZYME-RELATED"/>
    <property type="match status" value="1"/>
</dbReference>
<feature type="domain" description="EamA" evidence="7">
    <location>
        <begin position="17"/>
        <end position="148"/>
    </location>
</feature>
<reference evidence="8 9" key="1">
    <citation type="submission" date="2018-02" db="EMBL/GenBank/DDBJ databases">
        <title>Genomic Encyclopedia of Archaeal and Bacterial Type Strains, Phase II (KMG-II): from individual species to whole genera.</title>
        <authorList>
            <person name="Goeker M."/>
        </authorList>
    </citation>
    <scope>NUCLEOTIDE SEQUENCE [LARGE SCALE GENOMIC DNA]</scope>
    <source>
        <strain evidence="8 9">DSM 18921</strain>
    </source>
</reference>
<keyword evidence="3 6" id="KW-0812">Transmembrane</keyword>
<sequence>MFRGAPSYQTDNRPLAAALWMSCSIFGFCALAVSGRQIARDLDPFEMMLYRSLIGFVLVLAVVVVSGRMAEITTRRLDLQIIRHGIHFAGQVLWLIALMLIPMAQLFAVEFSSPIIVALLAPLFLSEQLTRRRLVAALIGFSGILIVARPFGADGLSFGLLVALGCAVSFAGAAILTKRLTRIVSVFCILFWLTLTQSVFALISAGWDGDIALPSAPVVPWVLVMGVSGIVAHLGLTKALSLAPATIVTPIDFLRLPLIAIIGMLFYAEPFDRWVIVGGAVIFGANWLNLRAESRGKPATDRTV</sequence>
<keyword evidence="4 6" id="KW-1133">Transmembrane helix</keyword>
<feature type="transmembrane region" description="Helical" evidence="6">
    <location>
        <begin position="183"/>
        <end position="206"/>
    </location>
</feature>
<organism evidence="8 9">
    <name type="scientific">Albidovulum denitrificans</name>
    <dbReference type="NCBI Taxonomy" id="404881"/>
    <lineage>
        <taxon>Bacteria</taxon>
        <taxon>Pseudomonadati</taxon>
        <taxon>Pseudomonadota</taxon>
        <taxon>Alphaproteobacteria</taxon>
        <taxon>Rhodobacterales</taxon>
        <taxon>Paracoccaceae</taxon>
        <taxon>Albidovulum</taxon>
    </lineage>
</organism>
<dbReference type="Pfam" id="PF00892">
    <property type="entry name" value="EamA"/>
    <property type="match status" value="2"/>
</dbReference>